<dbReference type="EC" id="2.4.1.-" evidence="11"/>
<dbReference type="AlphaFoldDB" id="A0A2J8AGA6"/>
<feature type="region of interest" description="Disordered" evidence="12">
    <location>
        <begin position="104"/>
        <end position="137"/>
    </location>
</feature>
<evidence type="ECO:0000256" key="3">
    <source>
        <dbReference type="ARBA" id="ARBA00008661"/>
    </source>
</evidence>
<evidence type="ECO:0000256" key="9">
    <source>
        <dbReference type="ARBA" id="ARBA00023034"/>
    </source>
</evidence>
<dbReference type="Pfam" id="PF01762">
    <property type="entry name" value="Galactosyl_T"/>
    <property type="match status" value="1"/>
</dbReference>
<protein>
    <recommendedName>
        <fullName evidence="11">Hexosyltransferase</fullName>
        <ecNumber evidence="11">2.4.1.-</ecNumber>
    </recommendedName>
</protein>
<gene>
    <name evidence="14" type="ORF">TSOC_001666</name>
</gene>
<evidence type="ECO:0000256" key="4">
    <source>
        <dbReference type="ARBA" id="ARBA00022676"/>
    </source>
</evidence>
<dbReference type="PANTHER" id="PTHR11214">
    <property type="entry name" value="BETA-1,3-N-ACETYLGLUCOSAMINYLTRANSFERASE"/>
    <property type="match status" value="1"/>
</dbReference>
<dbReference type="EMBL" id="PGGS01000027">
    <property type="protein sequence ID" value="PNH11547.1"/>
    <property type="molecule type" value="Genomic_DNA"/>
</dbReference>
<evidence type="ECO:0000256" key="1">
    <source>
        <dbReference type="ARBA" id="ARBA00004323"/>
    </source>
</evidence>
<keyword evidence="15" id="KW-1185">Reference proteome</keyword>
<evidence type="ECO:0000313" key="14">
    <source>
        <dbReference type="EMBL" id="PNH11547.1"/>
    </source>
</evidence>
<comment type="similarity">
    <text evidence="3 11">Belongs to the glycosyltransferase 31 family.</text>
</comment>
<dbReference type="GO" id="GO:0000139">
    <property type="term" value="C:Golgi membrane"/>
    <property type="evidence" value="ECO:0007669"/>
    <property type="project" value="UniProtKB-SubCell"/>
</dbReference>
<comment type="caution">
    <text evidence="14">The sequence shown here is derived from an EMBL/GenBank/DDBJ whole genome shotgun (WGS) entry which is preliminary data.</text>
</comment>
<keyword evidence="13" id="KW-0732">Signal</keyword>
<feature type="chain" id="PRO_5014403055" description="Hexosyltransferase" evidence="13">
    <location>
        <begin position="23"/>
        <end position="266"/>
    </location>
</feature>
<accession>A0A2J8AGA6</accession>
<dbReference type="Proteomes" id="UP000236333">
    <property type="component" value="Unassembled WGS sequence"/>
</dbReference>
<dbReference type="OrthoDB" id="5512589at2759"/>
<evidence type="ECO:0000256" key="11">
    <source>
        <dbReference type="RuleBase" id="RU363063"/>
    </source>
</evidence>
<keyword evidence="11" id="KW-0464">Manganese</keyword>
<evidence type="ECO:0000256" key="13">
    <source>
        <dbReference type="SAM" id="SignalP"/>
    </source>
</evidence>
<dbReference type="GO" id="GO:0008378">
    <property type="term" value="F:galactosyltransferase activity"/>
    <property type="evidence" value="ECO:0007669"/>
    <property type="project" value="TreeGrafter"/>
</dbReference>
<feature type="compositionally biased region" description="Low complexity" evidence="12">
    <location>
        <begin position="115"/>
        <end position="132"/>
    </location>
</feature>
<feature type="signal peptide" evidence="13">
    <location>
        <begin position="1"/>
        <end position="22"/>
    </location>
</feature>
<proteinExistence type="inferred from homology"/>
<evidence type="ECO:0000256" key="8">
    <source>
        <dbReference type="ARBA" id="ARBA00022989"/>
    </source>
</evidence>
<name>A0A2J8AGA6_9CHLO</name>
<evidence type="ECO:0000256" key="5">
    <source>
        <dbReference type="ARBA" id="ARBA00022679"/>
    </source>
</evidence>
<dbReference type="UniPathway" id="UPA00378"/>
<dbReference type="InterPro" id="IPR002659">
    <property type="entry name" value="Glyco_trans_31"/>
</dbReference>
<evidence type="ECO:0000313" key="15">
    <source>
        <dbReference type="Proteomes" id="UP000236333"/>
    </source>
</evidence>
<keyword evidence="8" id="KW-1133">Transmembrane helix</keyword>
<sequence>MNHLALLLVTALLLSGSQGGAALSRRALPLHGWAEGAADPALGRPSSQGSAVRGYLAAHPDGDPWEFMARPRERARALAGLRRLLPPYARSLRPIRSNLSVTARRLSDPAHQRTAAPLLRPASAASPPGAAPYGKHDYQARRQVLRRTWLAEAAQYDHVVARFVVGGGSVQQGAEGRVEDGDRGGGQHAAAAAALAEEAALHGDMLLLEGVADSYFTLSLKSRAFFAVVLRLFPSVEWIIKSDDDVYLMPPRLLMAADQWAAGGAE</sequence>
<keyword evidence="10" id="KW-0472">Membrane</keyword>
<evidence type="ECO:0000256" key="12">
    <source>
        <dbReference type="SAM" id="MobiDB-lite"/>
    </source>
</evidence>
<dbReference type="PANTHER" id="PTHR11214:SF3">
    <property type="entry name" value="BETA-1,3-GALACTOSYLTRANSFERASE 6"/>
    <property type="match status" value="1"/>
</dbReference>
<evidence type="ECO:0000256" key="6">
    <source>
        <dbReference type="ARBA" id="ARBA00022692"/>
    </source>
</evidence>
<evidence type="ECO:0000256" key="10">
    <source>
        <dbReference type="ARBA" id="ARBA00023136"/>
    </source>
</evidence>
<comment type="subcellular location">
    <subcellularLocation>
        <location evidence="1 11">Golgi apparatus membrane</location>
        <topology evidence="1 11">Single-pass type II membrane protein</topology>
    </subcellularLocation>
</comment>
<keyword evidence="9 11" id="KW-0333">Golgi apparatus</keyword>
<reference evidence="14 15" key="1">
    <citation type="journal article" date="2017" name="Mol. Biol. Evol.">
        <title>The 4-celled Tetrabaena socialis nuclear genome reveals the essential components for genetic control of cell number at the origin of multicellularity in the volvocine lineage.</title>
        <authorList>
            <person name="Featherston J."/>
            <person name="Arakaki Y."/>
            <person name="Hanschen E.R."/>
            <person name="Ferris P.J."/>
            <person name="Michod R.E."/>
            <person name="Olson B.J.S.C."/>
            <person name="Nozaki H."/>
            <person name="Durand P.M."/>
        </authorList>
    </citation>
    <scope>NUCLEOTIDE SEQUENCE [LARGE SCALE GENOMIC DNA]</scope>
    <source>
        <strain evidence="14 15">NIES-571</strain>
    </source>
</reference>
<keyword evidence="5" id="KW-0808">Transferase</keyword>
<keyword evidence="6" id="KW-0812">Transmembrane</keyword>
<comment type="cofactor">
    <cofactor evidence="11">
        <name>Mn(2+)</name>
        <dbReference type="ChEBI" id="CHEBI:29035"/>
    </cofactor>
</comment>
<keyword evidence="4 11" id="KW-0328">Glycosyltransferase</keyword>
<comment type="pathway">
    <text evidence="2">Protein modification; protein glycosylation.</text>
</comment>
<evidence type="ECO:0000256" key="7">
    <source>
        <dbReference type="ARBA" id="ARBA00022968"/>
    </source>
</evidence>
<evidence type="ECO:0000256" key="2">
    <source>
        <dbReference type="ARBA" id="ARBA00004922"/>
    </source>
</evidence>
<organism evidence="14 15">
    <name type="scientific">Tetrabaena socialis</name>
    <dbReference type="NCBI Taxonomy" id="47790"/>
    <lineage>
        <taxon>Eukaryota</taxon>
        <taxon>Viridiplantae</taxon>
        <taxon>Chlorophyta</taxon>
        <taxon>core chlorophytes</taxon>
        <taxon>Chlorophyceae</taxon>
        <taxon>CS clade</taxon>
        <taxon>Chlamydomonadales</taxon>
        <taxon>Tetrabaenaceae</taxon>
        <taxon>Tetrabaena</taxon>
    </lineage>
</organism>
<keyword evidence="7" id="KW-0735">Signal-anchor</keyword>